<gene>
    <name evidence="2" type="ORF">ACG0Z6_03970</name>
</gene>
<dbReference type="GO" id="GO:0032259">
    <property type="term" value="P:methylation"/>
    <property type="evidence" value="ECO:0007669"/>
    <property type="project" value="UniProtKB-KW"/>
</dbReference>
<name>A0ABW7FSW4_9BURK</name>
<feature type="domain" description="Methyltransferase" evidence="1">
    <location>
        <begin position="39"/>
        <end position="115"/>
    </location>
</feature>
<evidence type="ECO:0000259" key="1">
    <source>
        <dbReference type="Pfam" id="PF13649"/>
    </source>
</evidence>
<dbReference type="Pfam" id="PF13649">
    <property type="entry name" value="Methyltransf_25"/>
    <property type="match status" value="1"/>
</dbReference>
<dbReference type="Gene3D" id="3.40.50.150">
    <property type="entry name" value="Vaccinia Virus protein VP39"/>
    <property type="match status" value="1"/>
</dbReference>
<comment type="caution">
    <text evidence="2">The sequence shown here is derived from an EMBL/GenBank/DDBJ whole genome shotgun (WGS) entry which is preliminary data.</text>
</comment>
<dbReference type="CDD" id="cd02440">
    <property type="entry name" value="AdoMet_MTases"/>
    <property type="match status" value="1"/>
</dbReference>
<dbReference type="EMBL" id="JBIGHZ010000001">
    <property type="protein sequence ID" value="MFG6447398.1"/>
    <property type="molecule type" value="Genomic_DNA"/>
</dbReference>
<organism evidence="2 3">
    <name type="scientific">Roseateles rivi</name>
    <dbReference type="NCBI Taxonomy" id="3299028"/>
    <lineage>
        <taxon>Bacteria</taxon>
        <taxon>Pseudomonadati</taxon>
        <taxon>Pseudomonadota</taxon>
        <taxon>Betaproteobacteria</taxon>
        <taxon>Burkholderiales</taxon>
        <taxon>Sphaerotilaceae</taxon>
        <taxon>Roseateles</taxon>
    </lineage>
</organism>
<evidence type="ECO:0000313" key="3">
    <source>
        <dbReference type="Proteomes" id="UP001606099"/>
    </source>
</evidence>
<dbReference type="EC" id="2.1.1.222" evidence="2"/>
<proteinExistence type="predicted"/>
<accession>A0ABW7FSW4</accession>
<dbReference type="EC" id="2.1.1.64" evidence="2"/>
<dbReference type="InterPro" id="IPR029063">
    <property type="entry name" value="SAM-dependent_MTases_sf"/>
</dbReference>
<keyword evidence="2" id="KW-0808">Transferase</keyword>
<protein>
    <submittedName>
        <fullName evidence="2">Class I SAM-dependent methyltransferase</fullName>
        <ecNumber evidence="2">2.1.1.222</ecNumber>
        <ecNumber evidence="2">2.1.1.64</ecNumber>
    </submittedName>
</protein>
<dbReference type="GO" id="GO:0061542">
    <property type="term" value="F:3-demethylubiquinol 3-O-methyltransferase activity"/>
    <property type="evidence" value="ECO:0007669"/>
    <property type="project" value="UniProtKB-EC"/>
</dbReference>
<evidence type="ECO:0000313" key="2">
    <source>
        <dbReference type="EMBL" id="MFG6447398.1"/>
    </source>
</evidence>
<dbReference type="SUPFAM" id="SSF53335">
    <property type="entry name" value="S-adenosyl-L-methionine-dependent methyltransferases"/>
    <property type="match status" value="1"/>
</dbReference>
<reference evidence="2 3" key="1">
    <citation type="submission" date="2024-08" db="EMBL/GenBank/DDBJ databases">
        <authorList>
            <person name="Lu H."/>
        </authorList>
    </citation>
    <scope>NUCLEOTIDE SEQUENCE [LARGE SCALE GENOMIC DNA]</scope>
    <source>
        <strain evidence="2 3">BYS180W</strain>
    </source>
</reference>
<dbReference type="RefSeq" id="WP_394458765.1">
    <property type="nucleotide sequence ID" value="NZ_JBIGHZ010000001.1"/>
</dbReference>
<keyword evidence="2" id="KW-0489">Methyltransferase</keyword>
<dbReference type="InterPro" id="IPR041698">
    <property type="entry name" value="Methyltransf_25"/>
</dbReference>
<sequence>MSGLHVSTALSSRHQLSAPPSPWLLRWAQAWQQAGATALDLACGSGRHARLLHQAGLKVTALDRDRQALQQLQQVCPDAEIIEADIEQGPWPFETRQFDLVLVTNYLWRPLLPAIVGSVAPGGWLIYETFAHGQQTIGRPARPDFLLQPGELLQACAGLRIVGYEDGFEALCAQGTKAPTEVNGRYVQRVAAHRSKPLDEPFAKYWLVTAPRAPCQALESPALQ</sequence>
<dbReference type="Proteomes" id="UP001606099">
    <property type="component" value="Unassembled WGS sequence"/>
</dbReference>
<dbReference type="GO" id="GO:0102208">
    <property type="term" value="F:2-polyprenyl-6-hydroxyphenol methylase activity"/>
    <property type="evidence" value="ECO:0007669"/>
    <property type="project" value="UniProtKB-EC"/>
</dbReference>
<keyword evidence="3" id="KW-1185">Reference proteome</keyword>